<dbReference type="SUPFAM" id="SSF88723">
    <property type="entry name" value="PIN domain-like"/>
    <property type="match status" value="1"/>
</dbReference>
<comment type="function">
    <text evidence="5">5'-3' exonuclease acting preferentially on double-stranded DNA.</text>
</comment>
<reference evidence="9" key="1">
    <citation type="journal article" date="2019" name="Int. J. Syst. Evol. Microbiol.">
        <title>The Global Catalogue of Microorganisms (GCM) 10K type strain sequencing project: providing services to taxonomists for standard genome sequencing and annotation.</title>
        <authorList>
            <consortium name="The Broad Institute Genomics Platform"/>
            <consortium name="The Broad Institute Genome Sequencing Center for Infectious Disease"/>
            <person name="Wu L."/>
            <person name="Ma J."/>
        </authorList>
    </citation>
    <scope>NUCLEOTIDE SEQUENCE [LARGE SCALE GENOMIC DNA]</scope>
    <source>
        <strain evidence="9">CGMCC 1.5362</strain>
    </source>
</reference>
<dbReference type="InterPro" id="IPR038969">
    <property type="entry name" value="FEN"/>
</dbReference>
<keyword evidence="2" id="KW-0378">Hydrolase</keyword>
<evidence type="ECO:0000256" key="4">
    <source>
        <dbReference type="ARBA" id="ARBA00023125"/>
    </source>
</evidence>
<dbReference type="PANTHER" id="PTHR42646">
    <property type="entry name" value="FLAP ENDONUCLEASE XNI"/>
    <property type="match status" value="1"/>
</dbReference>
<dbReference type="InterPro" id="IPR008918">
    <property type="entry name" value="HhH2"/>
</dbReference>
<evidence type="ECO:0000313" key="9">
    <source>
        <dbReference type="Proteomes" id="UP000662111"/>
    </source>
</evidence>
<evidence type="ECO:0000256" key="3">
    <source>
        <dbReference type="ARBA" id="ARBA00022839"/>
    </source>
</evidence>
<dbReference type="InterPro" id="IPR020045">
    <property type="entry name" value="DNA_polI_H3TH"/>
</dbReference>
<dbReference type="Pfam" id="PF01367">
    <property type="entry name" value="5_3_exonuc"/>
    <property type="match status" value="1"/>
</dbReference>
<sequence length="318" mass="34214">MSAPADPGTTQRLLLLDSASLYFRAYFGMKDLREAPDGTPTNAVRGLLDMIGTLVTRFSPTHLVACWDNDWRPDFRVQAIPTYKAHRLVPGTQDKEEAPPELEAQVPIIRTALESFGIPVVGSDGYEADDVIGTLTHRHRGRGPVAVVTGDRDLFQLVDDEADVTVVYTARGGVRDAEVVREADLKERYGVAGGMAYADMSMLRGDTSDGLPGVKGIGEKTAAQLIAQYGSLAGLREALAAGDPGIKGARRTNLEAASDYLDVAPRVVLVAQDAPVPDIPLTVPRELADPETLQQLVETYDLGNPVGRLMKALDLRPA</sequence>
<dbReference type="CDD" id="cd09898">
    <property type="entry name" value="H3TH_53EXO"/>
    <property type="match status" value="1"/>
</dbReference>
<dbReference type="Gene3D" id="1.10.150.20">
    <property type="entry name" value="5' to 3' exonuclease, C-terminal subdomain"/>
    <property type="match status" value="1"/>
</dbReference>
<dbReference type="InterPro" id="IPR029060">
    <property type="entry name" value="PIN-like_dom_sf"/>
</dbReference>
<keyword evidence="1" id="KW-0540">Nuclease</keyword>
<dbReference type="Proteomes" id="UP000662111">
    <property type="component" value="Unassembled WGS sequence"/>
</dbReference>
<evidence type="ECO:0000256" key="5">
    <source>
        <dbReference type="ARBA" id="ARBA00049957"/>
    </source>
</evidence>
<dbReference type="RefSeq" id="WP_022921719.1">
    <property type="nucleotide sequence ID" value="NZ_BMLB01000005.1"/>
</dbReference>
<evidence type="ECO:0000259" key="7">
    <source>
        <dbReference type="SMART" id="SM00475"/>
    </source>
</evidence>
<dbReference type="Gene3D" id="3.40.50.1010">
    <property type="entry name" value="5'-nuclease"/>
    <property type="match status" value="1"/>
</dbReference>
<evidence type="ECO:0000256" key="2">
    <source>
        <dbReference type="ARBA" id="ARBA00022801"/>
    </source>
</evidence>
<keyword evidence="4" id="KW-0238">DNA-binding</keyword>
<proteinExistence type="predicted"/>
<dbReference type="InterPro" id="IPR036279">
    <property type="entry name" value="5-3_exonuclease_C_sf"/>
</dbReference>
<dbReference type="PANTHER" id="PTHR42646:SF2">
    <property type="entry name" value="5'-3' EXONUCLEASE FAMILY PROTEIN"/>
    <property type="match status" value="1"/>
</dbReference>
<evidence type="ECO:0000256" key="1">
    <source>
        <dbReference type="ARBA" id="ARBA00022722"/>
    </source>
</evidence>
<dbReference type="SUPFAM" id="SSF47807">
    <property type="entry name" value="5' to 3' exonuclease, C-terminal subdomain"/>
    <property type="match status" value="1"/>
</dbReference>
<dbReference type="InterPro" id="IPR002421">
    <property type="entry name" value="5-3_exonuclease"/>
</dbReference>
<evidence type="ECO:0000313" key="8">
    <source>
        <dbReference type="EMBL" id="GGK75606.1"/>
    </source>
</evidence>
<dbReference type="EMBL" id="BMLB01000005">
    <property type="protein sequence ID" value="GGK75606.1"/>
    <property type="molecule type" value="Genomic_DNA"/>
</dbReference>
<protein>
    <recommendedName>
        <fullName evidence="6">5'-3' exonuclease</fullName>
    </recommendedName>
</protein>
<feature type="domain" description="5'-3' exonuclease" evidence="7">
    <location>
        <begin position="11"/>
        <end position="282"/>
    </location>
</feature>
<dbReference type="SMART" id="SM00279">
    <property type="entry name" value="HhH2"/>
    <property type="match status" value="1"/>
</dbReference>
<gene>
    <name evidence="8" type="ORF">GCM10011509_25370</name>
</gene>
<keyword evidence="9" id="KW-1185">Reference proteome</keyword>
<keyword evidence="3 8" id="KW-0269">Exonuclease</keyword>
<evidence type="ECO:0000256" key="6">
    <source>
        <dbReference type="ARBA" id="ARBA00050026"/>
    </source>
</evidence>
<dbReference type="GO" id="GO:0004527">
    <property type="term" value="F:exonuclease activity"/>
    <property type="evidence" value="ECO:0007669"/>
    <property type="project" value="UniProtKB-KW"/>
</dbReference>
<dbReference type="Pfam" id="PF02739">
    <property type="entry name" value="5_3_exonuc_N"/>
    <property type="match status" value="1"/>
</dbReference>
<accession>A0ABQ2FA51</accession>
<dbReference type="InterPro" id="IPR020046">
    <property type="entry name" value="5-3_exonucl_a-hlix_arch_N"/>
</dbReference>
<organism evidence="8 9">
    <name type="scientific">Ornithinimicrobium pekingense</name>
    <dbReference type="NCBI Taxonomy" id="384677"/>
    <lineage>
        <taxon>Bacteria</taxon>
        <taxon>Bacillati</taxon>
        <taxon>Actinomycetota</taxon>
        <taxon>Actinomycetes</taxon>
        <taxon>Micrococcales</taxon>
        <taxon>Ornithinimicrobiaceae</taxon>
        <taxon>Ornithinimicrobium</taxon>
    </lineage>
</organism>
<name>A0ABQ2FA51_9MICO</name>
<dbReference type="SMART" id="SM00475">
    <property type="entry name" value="53EXOc"/>
    <property type="match status" value="1"/>
</dbReference>
<comment type="caution">
    <text evidence="8">The sequence shown here is derived from an EMBL/GenBank/DDBJ whole genome shotgun (WGS) entry which is preliminary data.</text>
</comment>
<dbReference type="CDD" id="cd09859">
    <property type="entry name" value="PIN_53EXO"/>
    <property type="match status" value="1"/>
</dbReference>